<dbReference type="PANTHER" id="PTHR46333">
    <property type="entry name" value="CYTOKINESIS PROTEIN 3"/>
    <property type="match status" value="1"/>
</dbReference>
<dbReference type="InterPro" id="IPR052557">
    <property type="entry name" value="CAP/Cytokinesis_protein"/>
</dbReference>
<accession>A0AAV7LFK9</accession>
<dbReference type="PANTHER" id="PTHR46333:SF3">
    <property type="entry name" value="KYPHOSCOLIOSIS PEPTIDASE"/>
    <property type="match status" value="1"/>
</dbReference>
<gene>
    <name evidence="2" type="ORF">NDU88_002269</name>
</gene>
<evidence type="ECO:0000313" key="2">
    <source>
        <dbReference type="EMBL" id="KAJ1089117.1"/>
    </source>
</evidence>
<dbReference type="Pfam" id="PF23265">
    <property type="entry name" value="Ig-like_KY"/>
    <property type="match status" value="5"/>
</dbReference>
<dbReference type="InterPro" id="IPR056564">
    <property type="entry name" value="Ig-like_KY"/>
</dbReference>
<organism evidence="2 3">
    <name type="scientific">Pleurodeles waltl</name>
    <name type="common">Iberian ribbed newt</name>
    <dbReference type="NCBI Taxonomy" id="8319"/>
    <lineage>
        <taxon>Eukaryota</taxon>
        <taxon>Metazoa</taxon>
        <taxon>Chordata</taxon>
        <taxon>Craniata</taxon>
        <taxon>Vertebrata</taxon>
        <taxon>Euteleostomi</taxon>
        <taxon>Amphibia</taxon>
        <taxon>Batrachia</taxon>
        <taxon>Caudata</taxon>
        <taxon>Salamandroidea</taxon>
        <taxon>Salamandridae</taxon>
        <taxon>Pleurodelinae</taxon>
        <taxon>Pleurodeles</taxon>
    </lineage>
</organism>
<evidence type="ECO:0000313" key="3">
    <source>
        <dbReference type="Proteomes" id="UP001066276"/>
    </source>
</evidence>
<dbReference type="GO" id="GO:0005737">
    <property type="term" value="C:cytoplasm"/>
    <property type="evidence" value="ECO:0007669"/>
    <property type="project" value="TreeGrafter"/>
</dbReference>
<comment type="caution">
    <text evidence="2">The sequence shown here is derived from an EMBL/GenBank/DDBJ whole genome shotgun (WGS) entry which is preliminary data.</text>
</comment>
<feature type="domain" description="KY-like immunoglobulin-like" evidence="1">
    <location>
        <begin position="181"/>
        <end position="282"/>
    </location>
</feature>
<evidence type="ECO:0000259" key="1">
    <source>
        <dbReference type="Pfam" id="PF23265"/>
    </source>
</evidence>
<reference evidence="2" key="1">
    <citation type="journal article" date="2022" name="bioRxiv">
        <title>Sequencing and chromosome-scale assembly of the giantPleurodeles waltlgenome.</title>
        <authorList>
            <person name="Brown T."/>
            <person name="Elewa A."/>
            <person name="Iarovenko S."/>
            <person name="Subramanian E."/>
            <person name="Araus A.J."/>
            <person name="Petzold A."/>
            <person name="Susuki M."/>
            <person name="Suzuki K.-i.T."/>
            <person name="Hayashi T."/>
            <person name="Toyoda A."/>
            <person name="Oliveira C."/>
            <person name="Osipova E."/>
            <person name="Leigh N.D."/>
            <person name="Simon A."/>
            <person name="Yun M.H."/>
        </authorList>
    </citation>
    <scope>NUCLEOTIDE SEQUENCE</scope>
    <source>
        <strain evidence="2">20211129_DDA</strain>
        <tissue evidence="2">Liver</tissue>
    </source>
</reference>
<protein>
    <recommendedName>
        <fullName evidence="1">KY-like immunoglobulin-like domain-containing protein</fullName>
    </recommendedName>
</protein>
<proteinExistence type="predicted"/>
<feature type="domain" description="KY-like immunoglobulin-like" evidence="1">
    <location>
        <begin position="427"/>
        <end position="537"/>
    </location>
</feature>
<dbReference type="GO" id="GO:0007528">
    <property type="term" value="P:neuromuscular junction development"/>
    <property type="evidence" value="ECO:0007669"/>
    <property type="project" value="TreeGrafter"/>
</dbReference>
<keyword evidence="3" id="KW-1185">Reference proteome</keyword>
<sequence>MTGRHKLQIFAKPFNSSEIYTSVLEYIVECGSVDKNMKIPKELYYPVGPSWLSEKKGLLQPSHPDPIIHTLDGCCCVSFTLKEQIDIFATLHTEEIKMTEEIKRRHILQVQQKNLVQFWIQLPQSGTYVLHIHAKSKSKPDDYQCVCNYLLSCKNVKVRWSAFPKKLHNPVGPNWQMAKIGFLQPSHHDPIIQTEHGYCAVSFTLKRNMDIFATLHTDEIKMSEKIKRRHILQVQRERLVEFQIQLPQAGSYALQIYTVKKTHPFDAQFVCNYLLRCTDSRVQHPAFSRKLHNPVGPNWQMENLGFLQPSQTDPVIHTIDGCCALSFTLKKNMNTFATLHSDDITMTDQIKRNHILQFQREKWVEFLIHLPQAGSYTIQIYAEGKSESGYFQYVCNYLLSCTNAKVHWPPFPSKLQNPVGPNWRMKKLGFSQPSHSGPIIHTMDGRCSISFTLKKTLDVFATLHTDGMSMNKDIKNRHIFKHQHKKTVVFQVQLPQAGSYAISVYAKKNKKMGNLYESVCSYLLSCTNASVKWPVFPLTYTSWLDEYELVEPTSGILPADQRVSFKLKIPGVRSVFLSDSKEWPLLLNNDGYWEGSFNTGGHNKIDVMVKEAHLQSKIAILNYQVETL</sequence>
<feature type="domain" description="KY-like immunoglobulin-like" evidence="1">
    <location>
        <begin position="2"/>
        <end position="40"/>
    </location>
</feature>
<dbReference type="EMBL" id="JANPWB010000015">
    <property type="protein sequence ID" value="KAJ1089117.1"/>
    <property type="molecule type" value="Genomic_DNA"/>
</dbReference>
<dbReference type="GO" id="GO:0007517">
    <property type="term" value="P:muscle organ development"/>
    <property type="evidence" value="ECO:0007669"/>
    <property type="project" value="TreeGrafter"/>
</dbReference>
<name>A0AAV7LFK9_PLEWA</name>
<dbReference type="Proteomes" id="UP001066276">
    <property type="component" value="Chromosome 11"/>
</dbReference>
<dbReference type="AlphaFoldDB" id="A0AAV7LFK9"/>
<feature type="domain" description="KY-like immunoglobulin-like" evidence="1">
    <location>
        <begin position="57"/>
        <end position="164"/>
    </location>
</feature>
<feature type="domain" description="KY-like immunoglobulin-like" evidence="1">
    <location>
        <begin position="297"/>
        <end position="412"/>
    </location>
</feature>